<gene>
    <name evidence="2" type="ORF">QNH24_13740</name>
</gene>
<proteinExistence type="predicted"/>
<keyword evidence="1" id="KW-0812">Transmembrane</keyword>
<dbReference type="AlphaFoldDB" id="A0AAX3WQN5"/>
<keyword evidence="1" id="KW-1133">Transmembrane helix</keyword>
<keyword evidence="1" id="KW-0472">Membrane</keyword>
<feature type="transmembrane region" description="Helical" evidence="1">
    <location>
        <begin position="39"/>
        <end position="57"/>
    </location>
</feature>
<sequence length="315" mass="36899">MSKVDVTVIRDLSESKKRVIGNVVQHIEQRDNKKRVWRWQYSVISVFFTACIGLFFYSQLQLDNKLLLSSNDLPILDEDEMSTMLNAYNPQSEQSRNEFFQTMIEIDAYYAYALSKGIDINHKLEDKERLWSKQNLEDDHFKKNLANLELSVDEYVEKYIEPFNIKGSARNELLKDYQKRYENSFPLHAYLGIKKEAMDYLTAKYVDRISYLKQKYQFSLDPKDAYVSGTKYKTGYVVAIEGDRFLVVSGEVKDLIGHLSNEEMINQKENGIWYPLHEVKDKITVGNMVSVTYSMQERLGKYGFVANLDEIKIEK</sequence>
<dbReference type="InterPro" id="IPR021598">
    <property type="entry name" value="DUF3221"/>
</dbReference>
<dbReference type="Proteomes" id="UP001178322">
    <property type="component" value="Chromosome"/>
</dbReference>
<evidence type="ECO:0000313" key="3">
    <source>
        <dbReference type="Proteomes" id="UP001178322"/>
    </source>
</evidence>
<accession>A0AAX3WQN5</accession>
<name>A0AAX3WQN5_9BACI</name>
<organism evidence="2 3">
    <name type="scientific">Lysinibacillus pakistanensis</name>
    <dbReference type="NCBI Taxonomy" id="759811"/>
    <lineage>
        <taxon>Bacteria</taxon>
        <taxon>Bacillati</taxon>
        <taxon>Bacillota</taxon>
        <taxon>Bacilli</taxon>
        <taxon>Bacillales</taxon>
        <taxon>Bacillaceae</taxon>
        <taxon>Lysinibacillus</taxon>
    </lineage>
</organism>
<protein>
    <submittedName>
        <fullName evidence="2">DUF3221 domain-containing protein</fullName>
    </submittedName>
</protein>
<evidence type="ECO:0000256" key="1">
    <source>
        <dbReference type="SAM" id="Phobius"/>
    </source>
</evidence>
<evidence type="ECO:0000313" key="2">
    <source>
        <dbReference type="EMBL" id="WHY49407.1"/>
    </source>
</evidence>
<dbReference type="EMBL" id="CP126101">
    <property type="protein sequence ID" value="WHY49407.1"/>
    <property type="molecule type" value="Genomic_DNA"/>
</dbReference>
<dbReference type="RefSeq" id="WP_283868152.1">
    <property type="nucleotide sequence ID" value="NZ_CP126101.1"/>
</dbReference>
<reference evidence="2" key="1">
    <citation type="submission" date="2023-05" db="EMBL/GenBank/DDBJ databases">
        <title>Comparative genomics of Bacillaceae isolates and their secondary metabolite potential.</title>
        <authorList>
            <person name="Song L."/>
            <person name="Nielsen L.J."/>
            <person name="Mohite O."/>
            <person name="Xu X."/>
            <person name="Weber T."/>
            <person name="Kovacs A.T."/>
        </authorList>
    </citation>
    <scope>NUCLEOTIDE SEQUENCE</scope>
    <source>
        <strain evidence="2">LY1</strain>
    </source>
</reference>
<dbReference type="Pfam" id="PF11518">
    <property type="entry name" value="DUF3221"/>
    <property type="match status" value="1"/>
</dbReference>